<feature type="compositionally biased region" description="Basic and acidic residues" evidence="1">
    <location>
        <begin position="58"/>
        <end position="69"/>
    </location>
</feature>
<dbReference type="STRING" id="113653.GAH_01343"/>
<evidence type="ECO:0000256" key="1">
    <source>
        <dbReference type="SAM" id="MobiDB-lite"/>
    </source>
</evidence>
<organism evidence="2 3">
    <name type="scientific">Geoglobus ahangari</name>
    <dbReference type="NCBI Taxonomy" id="113653"/>
    <lineage>
        <taxon>Archaea</taxon>
        <taxon>Methanobacteriati</taxon>
        <taxon>Methanobacteriota</taxon>
        <taxon>Archaeoglobi</taxon>
        <taxon>Archaeoglobales</taxon>
        <taxon>Archaeoglobaceae</taxon>
        <taxon>Geoglobus</taxon>
    </lineage>
</organism>
<accession>A0A0F7IFS9</accession>
<dbReference type="AlphaFoldDB" id="A0A0F7IFS9"/>
<protein>
    <submittedName>
        <fullName evidence="2">Winged helix-turn-helix</fullName>
    </submittedName>
</protein>
<feature type="region of interest" description="Disordered" evidence="1">
    <location>
        <begin position="48"/>
        <end position="69"/>
    </location>
</feature>
<dbReference type="Proteomes" id="UP000034723">
    <property type="component" value="Chromosome"/>
</dbReference>
<dbReference type="InterPro" id="IPR036388">
    <property type="entry name" value="WH-like_DNA-bd_sf"/>
</dbReference>
<name>A0A0F7IFS9_9EURY</name>
<evidence type="ECO:0000313" key="2">
    <source>
        <dbReference type="EMBL" id="AKG91355.1"/>
    </source>
</evidence>
<dbReference type="SUPFAM" id="SSF46785">
    <property type="entry name" value="Winged helix' DNA-binding domain"/>
    <property type="match status" value="1"/>
</dbReference>
<dbReference type="HOGENOM" id="CLU_2765878_0_0_2"/>
<dbReference type="InParanoid" id="A0A0F7IFS9"/>
<gene>
    <name evidence="2" type="ORF">GAH_01343</name>
</gene>
<dbReference type="Gene3D" id="1.10.10.10">
    <property type="entry name" value="Winged helix-like DNA-binding domain superfamily/Winged helix DNA-binding domain"/>
    <property type="match status" value="1"/>
</dbReference>
<evidence type="ECO:0000313" key="3">
    <source>
        <dbReference type="Proteomes" id="UP000034723"/>
    </source>
</evidence>
<keyword evidence="3" id="KW-1185">Reference proteome</keyword>
<proteinExistence type="predicted"/>
<dbReference type="EMBL" id="CP011267">
    <property type="protein sequence ID" value="AKG91355.1"/>
    <property type="molecule type" value="Genomic_DNA"/>
</dbReference>
<dbReference type="RefSeq" id="WP_048095518.1">
    <property type="nucleotide sequence ID" value="NZ_CP011267.1"/>
</dbReference>
<reference evidence="2 3" key="1">
    <citation type="submission" date="2015-04" db="EMBL/GenBank/DDBJ databases">
        <title>The complete genome sequence of the hyperthermophilic, obligate iron-reducing archaeon Geoglobus ahangari strain 234T.</title>
        <authorList>
            <person name="Manzella M.P."/>
            <person name="Holmes D.E."/>
            <person name="Rocheleau J.M."/>
            <person name="Chung A."/>
            <person name="Reguera G."/>
            <person name="Kashefi K."/>
        </authorList>
    </citation>
    <scope>NUCLEOTIDE SEQUENCE [LARGE SCALE GENOMIC DNA]</scope>
    <source>
        <strain evidence="2 3">234</strain>
    </source>
</reference>
<sequence length="69" mass="7563">MLSGNMLKVLQLVSEKTMNLNDLRKATRLPERMLKGIVDALSEKGYVESGEGGVSITDKGKEALKKTQL</sequence>
<dbReference type="InterPro" id="IPR036390">
    <property type="entry name" value="WH_DNA-bd_sf"/>
</dbReference>
<dbReference type="KEGG" id="gah:GAH_01343"/>
<dbReference type="GeneID" id="24803915"/>